<dbReference type="Proteomes" id="UP000640583">
    <property type="component" value="Unassembled WGS sequence"/>
</dbReference>
<dbReference type="EMBL" id="JADCKQ010000003">
    <property type="protein sequence ID" value="MBI1493131.1"/>
    <property type="molecule type" value="Genomic_DNA"/>
</dbReference>
<evidence type="ECO:0000313" key="2">
    <source>
        <dbReference type="Proteomes" id="UP000640583"/>
    </source>
</evidence>
<organism evidence="1 2">
    <name type="scientific">Halocynthiibacter styelae</name>
    <dbReference type="NCBI Taxonomy" id="2761955"/>
    <lineage>
        <taxon>Bacteria</taxon>
        <taxon>Pseudomonadati</taxon>
        <taxon>Pseudomonadota</taxon>
        <taxon>Alphaproteobacteria</taxon>
        <taxon>Rhodobacterales</taxon>
        <taxon>Paracoccaceae</taxon>
        <taxon>Halocynthiibacter</taxon>
    </lineage>
</organism>
<comment type="caution">
    <text evidence="1">The sequence shown here is derived from an EMBL/GenBank/DDBJ whole genome shotgun (WGS) entry which is preliminary data.</text>
</comment>
<dbReference type="PANTHER" id="PTHR43857">
    <property type="entry name" value="BLR7761 PROTEIN"/>
    <property type="match status" value="1"/>
</dbReference>
<dbReference type="SUPFAM" id="SSF55298">
    <property type="entry name" value="YjgF-like"/>
    <property type="match status" value="1"/>
</dbReference>
<proteinExistence type="predicted"/>
<dbReference type="Gene3D" id="3.30.1330.40">
    <property type="entry name" value="RutC-like"/>
    <property type="match status" value="1"/>
</dbReference>
<accession>A0A8J7IQ05</accession>
<reference evidence="1" key="1">
    <citation type="submission" date="2020-10" db="EMBL/GenBank/DDBJ databases">
        <title>Paenihalocynthiibacter styelae gen. nov., sp. nov., isolated from stalked sea squirt Styela clava.</title>
        <authorList>
            <person name="Kim Y.-O."/>
            <person name="Yoon J.-H."/>
        </authorList>
    </citation>
    <scope>NUCLEOTIDE SEQUENCE</scope>
    <source>
        <strain evidence="1">MYP1-1</strain>
    </source>
</reference>
<dbReference type="RefSeq" id="WP_228847981.1">
    <property type="nucleotide sequence ID" value="NZ_JADCKQ010000003.1"/>
</dbReference>
<dbReference type="Pfam" id="PF01042">
    <property type="entry name" value="Ribonuc_L-PSP"/>
    <property type="match status" value="1"/>
</dbReference>
<evidence type="ECO:0000313" key="1">
    <source>
        <dbReference type="EMBL" id="MBI1493131.1"/>
    </source>
</evidence>
<dbReference type="AlphaFoldDB" id="A0A8J7IQ05"/>
<dbReference type="PANTHER" id="PTHR43857:SF1">
    <property type="entry name" value="YJGH FAMILY PROTEIN"/>
    <property type="match status" value="1"/>
</dbReference>
<keyword evidence="2" id="KW-1185">Reference proteome</keyword>
<sequence>MTTDVTHITSGSTFEAAVSYSRAVVTDGWVFVSGTTGMDYGTMTLPDDVQSQCRNTLNNIDQALKAAGSSLDHVVRVRYILPDGADFEPCWPLLRAAFAKAKPAATMYVAGLIDPKMKIEIEVTARLP</sequence>
<dbReference type="InterPro" id="IPR035959">
    <property type="entry name" value="RutC-like_sf"/>
</dbReference>
<dbReference type="InterPro" id="IPR006175">
    <property type="entry name" value="YjgF/YER057c/UK114"/>
</dbReference>
<gene>
    <name evidence="1" type="ORF">H1D41_05715</name>
</gene>
<protein>
    <submittedName>
        <fullName evidence="1">RidA family protein</fullName>
    </submittedName>
</protein>
<name>A0A8J7IQ05_9RHOB</name>
<dbReference type="CDD" id="cd06154">
    <property type="entry name" value="YjgF_YER057c_UK114_like_6"/>
    <property type="match status" value="1"/>
</dbReference>